<evidence type="ECO:0000313" key="3">
    <source>
        <dbReference type="EMBL" id="KAK4473226.1"/>
    </source>
</evidence>
<protein>
    <recommendedName>
        <fullName evidence="2">SCP domain-containing protein</fullName>
    </recommendedName>
</protein>
<organism evidence="3 4">
    <name type="scientific">Schistosoma mekongi</name>
    <name type="common">Parasitic worm</name>
    <dbReference type="NCBI Taxonomy" id="38744"/>
    <lineage>
        <taxon>Eukaryota</taxon>
        <taxon>Metazoa</taxon>
        <taxon>Spiralia</taxon>
        <taxon>Lophotrochozoa</taxon>
        <taxon>Platyhelminthes</taxon>
        <taxon>Trematoda</taxon>
        <taxon>Digenea</taxon>
        <taxon>Strigeidida</taxon>
        <taxon>Schistosomatoidea</taxon>
        <taxon>Schistosomatidae</taxon>
        <taxon>Schistosoma</taxon>
    </lineage>
</organism>
<dbReference type="EMBL" id="JALJAT010000002">
    <property type="protein sequence ID" value="KAK4473226.1"/>
    <property type="molecule type" value="Genomic_DNA"/>
</dbReference>
<gene>
    <name evidence="3" type="ORF">MN116_004400</name>
</gene>
<dbReference type="AlphaFoldDB" id="A0AAE1ZFC2"/>
<dbReference type="InterPro" id="IPR014044">
    <property type="entry name" value="CAP_dom"/>
</dbReference>
<dbReference type="Proteomes" id="UP001292079">
    <property type="component" value="Unassembled WGS sequence"/>
</dbReference>
<accession>A0AAE1ZFC2</accession>
<dbReference type="GO" id="GO:0005576">
    <property type="term" value="C:extracellular region"/>
    <property type="evidence" value="ECO:0007669"/>
    <property type="project" value="InterPro"/>
</dbReference>
<dbReference type="Pfam" id="PF00188">
    <property type="entry name" value="CAP"/>
    <property type="match status" value="1"/>
</dbReference>
<dbReference type="InterPro" id="IPR001283">
    <property type="entry name" value="CRISP-related"/>
</dbReference>
<dbReference type="Gene3D" id="3.40.33.10">
    <property type="entry name" value="CAP"/>
    <property type="match status" value="1"/>
</dbReference>
<dbReference type="PRINTS" id="PR00837">
    <property type="entry name" value="V5TPXLIKE"/>
</dbReference>
<dbReference type="InterPro" id="IPR034113">
    <property type="entry name" value="SCP_GAPR1-like"/>
</dbReference>
<comment type="caution">
    <text evidence="3">The sequence shown here is derived from an EMBL/GenBank/DDBJ whole genome shotgun (WGS) entry which is preliminary data.</text>
</comment>
<feature type="domain" description="SCP" evidence="2">
    <location>
        <begin position="5"/>
        <end position="139"/>
    </location>
</feature>
<sequence>MIDKQLNHDALDEHNRLRALHGCPPLQYDEKLARDAQSWAENLARLKILKHSICDEYGENLATSMSTNKATMSGIQATQNWYNEIHQHNFDQQYQSDTGHFTQVIWKSTTKAGFGIQHSTDGHHVYIVGRYLPAGNVQGKFKENVPRPNSRKVSTPKSKVPSQNHDTSNVNGPQRYNRDKIVISRPTDRENNTNLNHIKLVHCPERTKSEETILTNNKGVVKIYREIDNKIERQTGVIKTNTEVNNKNEKEHVYITRIKRKNQRKCAKKCSIM</sequence>
<feature type="compositionally biased region" description="Polar residues" evidence="1">
    <location>
        <begin position="151"/>
        <end position="174"/>
    </location>
</feature>
<feature type="region of interest" description="Disordered" evidence="1">
    <location>
        <begin position="140"/>
        <end position="174"/>
    </location>
</feature>
<keyword evidence="4" id="KW-1185">Reference proteome</keyword>
<dbReference type="CDD" id="cd05382">
    <property type="entry name" value="CAP_GAPR1-like"/>
    <property type="match status" value="1"/>
</dbReference>
<reference evidence="3" key="2">
    <citation type="journal article" date="2023" name="Infect Dis Poverty">
        <title>Chromosome-scale genome of the human blood fluke Schistosoma mekongi and its implications for public health.</title>
        <authorList>
            <person name="Zhou M."/>
            <person name="Xu L."/>
            <person name="Xu D."/>
            <person name="Chen W."/>
            <person name="Khan J."/>
            <person name="Hu Y."/>
            <person name="Huang H."/>
            <person name="Wei H."/>
            <person name="Zhang Y."/>
            <person name="Chusongsang P."/>
            <person name="Tanasarnprasert K."/>
            <person name="Hu X."/>
            <person name="Limpanont Y."/>
            <person name="Lv Z."/>
        </authorList>
    </citation>
    <scope>NUCLEOTIDE SEQUENCE</scope>
    <source>
        <strain evidence="3">LV_2022a</strain>
    </source>
</reference>
<dbReference type="PANTHER" id="PTHR10334">
    <property type="entry name" value="CYSTEINE-RICH SECRETORY PROTEIN-RELATED"/>
    <property type="match status" value="1"/>
</dbReference>
<dbReference type="SMART" id="SM00198">
    <property type="entry name" value="SCP"/>
    <property type="match status" value="1"/>
</dbReference>
<evidence type="ECO:0000259" key="2">
    <source>
        <dbReference type="SMART" id="SM00198"/>
    </source>
</evidence>
<dbReference type="SUPFAM" id="SSF55797">
    <property type="entry name" value="PR-1-like"/>
    <property type="match status" value="1"/>
</dbReference>
<dbReference type="PROSITE" id="PS01009">
    <property type="entry name" value="CRISP_1"/>
    <property type="match status" value="1"/>
</dbReference>
<evidence type="ECO:0000256" key="1">
    <source>
        <dbReference type="SAM" id="MobiDB-lite"/>
    </source>
</evidence>
<evidence type="ECO:0000313" key="4">
    <source>
        <dbReference type="Proteomes" id="UP001292079"/>
    </source>
</evidence>
<name>A0AAE1ZFC2_SCHME</name>
<dbReference type="InterPro" id="IPR018244">
    <property type="entry name" value="Allrgn_V5/Tpx1_CS"/>
</dbReference>
<dbReference type="FunFam" id="3.40.33.10:FF:000002">
    <property type="entry name" value="Golgi-associated plant pathogenesis-related protein 1"/>
    <property type="match status" value="1"/>
</dbReference>
<reference evidence="3" key="1">
    <citation type="submission" date="2022-04" db="EMBL/GenBank/DDBJ databases">
        <authorList>
            <person name="Xu L."/>
            <person name="Lv Z."/>
        </authorList>
    </citation>
    <scope>NUCLEOTIDE SEQUENCE</scope>
    <source>
        <strain evidence="3">LV_2022a</strain>
    </source>
</reference>
<proteinExistence type="predicted"/>
<dbReference type="InterPro" id="IPR035940">
    <property type="entry name" value="CAP_sf"/>
</dbReference>